<name>A0ABS5UC67_9BACT</name>
<gene>
    <name evidence="1" type="ORF">KJB30_15720</name>
</gene>
<keyword evidence="2" id="KW-1185">Reference proteome</keyword>
<evidence type="ECO:0000313" key="1">
    <source>
        <dbReference type="EMBL" id="MBT1073243.1"/>
    </source>
</evidence>
<dbReference type="RefSeq" id="WP_214301085.1">
    <property type="nucleotide sequence ID" value="NZ_JAHDYS010000018.1"/>
</dbReference>
<sequence length="119" mass="12782">MNAAITYKSHVTSNVLDELARQLPSIIADALHVPGGRLAIVTPEQVSLEFSEASGRDVGADLRIMVFAKNNDFRESNENDLAKEILGKILAAVTNAGVDYSVDVRLYLMTIGAAEHSLG</sequence>
<dbReference type="Proteomes" id="UP000784128">
    <property type="component" value="Unassembled WGS sequence"/>
</dbReference>
<evidence type="ECO:0000313" key="2">
    <source>
        <dbReference type="Proteomes" id="UP000784128"/>
    </source>
</evidence>
<protein>
    <recommendedName>
        <fullName evidence="3">5-carboxymethyl-2-hydroxymuconate isomerase</fullName>
    </recommendedName>
</protein>
<evidence type="ECO:0008006" key="3">
    <source>
        <dbReference type="Google" id="ProtNLM"/>
    </source>
</evidence>
<dbReference type="EMBL" id="JAHDYS010000018">
    <property type="protein sequence ID" value="MBT1073243.1"/>
    <property type="molecule type" value="Genomic_DNA"/>
</dbReference>
<accession>A0ABS5UC67</accession>
<proteinExistence type="predicted"/>
<reference evidence="1 2" key="1">
    <citation type="submission" date="2021-05" db="EMBL/GenBank/DDBJ databases">
        <title>The draft genome of Geobacter chapellei DSM 13688.</title>
        <authorList>
            <person name="Xu Z."/>
            <person name="Masuda Y."/>
            <person name="Itoh H."/>
            <person name="Senoo K."/>
        </authorList>
    </citation>
    <scope>NUCLEOTIDE SEQUENCE [LARGE SCALE GENOMIC DNA]</scope>
    <source>
        <strain evidence="1 2">DSM 13688</strain>
    </source>
</reference>
<organism evidence="1 2">
    <name type="scientific">Pelotalea chapellei</name>
    <dbReference type="NCBI Taxonomy" id="44671"/>
    <lineage>
        <taxon>Bacteria</taxon>
        <taxon>Pseudomonadati</taxon>
        <taxon>Thermodesulfobacteriota</taxon>
        <taxon>Desulfuromonadia</taxon>
        <taxon>Geobacterales</taxon>
        <taxon>Geobacteraceae</taxon>
        <taxon>Pelotalea</taxon>
    </lineage>
</organism>
<comment type="caution">
    <text evidence="1">The sequence shown here is derived from an EMBL/GenBank/DDBJ whole genome shotgun (WGS) entry which is preliminary data.</text>
</comment>